<keyword evidence="1" id="KW-0812">Transmembrane</keyword>
<evidence type="ECO:0000313" key="2">
    <source>
        <dbReference type="EMBL" id="EZA46945.1"/>
    </source>
</evidence>
<feature type="transmembrane region" description="Helical" evidence="1">
    <location>
        <begin position="136"/>
        <end position="163"/>
    </location>
</feature>
<protein>
    <recommendedName>
        <fullName evidence="4">Odorant receptor</fullName>
    </recommendedName>
</protein>
<dbReference type="EMBL" id="KK108063">
    <property type="protein sequence ID" value="EZA46945.1"/>
    <property type="molecule type" value="Genomic_DNA"/>
</dbReference>
<dbReference type="OrthoDB" id="7616982at2759"/>
<dbReference type="AlphaFoldDB" id="A0A026VTD8"/>
<feature type="transmembrane region" description="Helical" evidence="1">
    <location>
        <begin position="226"/>
        <end position="245"/>
    </location>
</feature>
<feature type="transmembrane region" description="Helical" evidence="1">
    <location>
        <begin position="30"/>
        <end position="48"/>
    </location>
</feature>
<evidence type="ECO:0000256" key="1">
    <source>
        <dbReference type="SAM" id="Phobius"/>
    </source>
</evidence>
<proteinExistence type="predicted"/>
<reference evidence="2 3" key="1">
    <citation type="journal article" date="2014" name="Curr. Biol.">
        <title>The genome of the clonal raider ant Cerapachys biroi.</title>
        <authorList>
            <person name="Oxley P.R."/>
            <person name="Ji L."/>
            <person name="Fetter-Pruneda I."/>
            <person name="McKenzie S.K."/>
            <person name="Li C."/>
            <person name="Hu H."/>
            <person name="Zhang G."/>
            <person name="Kronauer D.J."/>
        </authorList>
    </citation>
    <scope>NUCLEOTIDE SEQUENCE [LARGE SCALE GENOMIC DNA]</scope>
</reference>
<dbReference type="Proteomes" id="UP000053097">
    <property type="component" value="Unassembled WGS sequence"/>
</dbReference>
<keyword evidence="3" id="KW-1185">Reference proteome</keyword>
<sequence>MVICIVTEHFSLTRIHLLSIGLWPYYRPKFVRLQFFLCSSILISFIIFQIKGLLEHLQLICNQLKDENEFAIIKKYGNHAKRYAAVLTSFTMCSMFTFMLLPFWPRLLKIVLLINESQTLGKLQITTEYFINQEQYLYLILLHIDTAVWIGSATLVGTGLVIIEYCKHMCGIFSIASYRIEHAMSMLENSSLDTELKMYKEMTYAIDIHCTAIKYSELLTLSFENICLPLALLIVISTSLNLFGLTKASVSYFTILYSMQQ</sequence>
<keyword evidence="1" id="KW-1133">Transmembrane helix</keyword>
<organism evidence="2 3">
    <name type="scientific">Ooceraea biroi</name>
    <name type="common">Clonal raider ant</name>
    <name type="synonym">Cerapachys biroi</name>
    <dbReference type="NCBI Taxonomy" id="2015173"/>
    <lineage>
        <taxon>Eukaryota</taxon>
        <taxon>Metazoa</taxon>
        <taxon>Ecdysozoa</taxon>
        <taxon>Arthropoda</taxon>
        <taxon>Hexapoda</taxon>
        <taxon>Insecta</taxon>
        <taxon>Pterygota</taxon>
        <taxon>Neoptera</taxon>
        <taxon>Endopterygota</taxon>
        <taxon>Hymenoptera</taxon>
        <taxon>Apocrita</taxon>
        <taxon>Aculeata</taxon>
        <taxon>Formicoidea</taxon>
        <taxon>Formicidae</taxon>
        <taxon>Dorylinae</taxon>
        <taxon>Ooceraea</taxon>
    </lineage>
</organism>
<feature type="transmembrane region" description="Helical" evidence="1">
    <location>
        <begin position="83"/>
        <end position="104"/>
    </location>
</feature>
<name>A0A026VTD8_OOCBI</name>
<gene>
    <name evidence="2" type="ORF">X777_00576</name>
</gene>
<accession>A0A026VTD8</accession>
<evidence type="ECO:0008006" key="4">
    <source>
        <dbReference type="Google" id="ProtNLM"/>
    </source>
</evidence>
<evidence type="ECO:0000313" key="3">
    <source>
        <dbReference type="Proteomes" id="UP000053097"/>
    </source>
</evidence>
<dbReference type="OMA" id="VWIGSAT"/>
<keyword evidence="1" id="KW-0472">Membrane</keyword>